<sequence length="40" mass="4544">MQPREAVPLCVRLTLGLMIVVAVIYLTGYFVIEDLLAFFK</sequence>
<dbReference type="EMBL" id="LT670818">
    <property type="protein sequence ID" value="SHG77767.1"/>
    <property type="molecule type" value="Genomic_DNA"/>
</dbReference>
<reference evidence="2 3" key="1">
    <citation type="submission" date="2016-11" db="EMBL/GenBank/DDBJ databases">
        <authorList>
            <person name="Jaros S."/>
            <person name="Januszkiewicz K."/>
            <person name="Wedrychowicz H."/>
        </authorList>
    </citation>
    <scope>NUCLEOTIDE SEQUENCE [LARGE SCALE GENOMIC DNA]</scope>
    <source>
        <strain evidence="2 3">GAS242</strain>
    </source>
</reference>
<accession>A0A1M5MKP1</accession>
<keyword evidence="1" id="KW-0812">Transmembrane</keyword>
<name>A0A1M5MKP1_9BRAD</name>
<evidence type="ECO:0000256" key="1">
    <source>
        <dbReference type="SAM" id="Phobius"/>
    </source>
</evidence>
<organism evidence="2 3">
    <name type="scientific">Bradyrhizobium erythrophlei</name>
    <dbReference type="NCBI Taxonomy" id="1437360"/>
    <lineage>
        <taxon>Bacteria</taxon>
        <taxon>Pseudomonadati</taxon>
        <taxon>Pseudomonadota</taxon>
        <taxon>Alphaproteobacteria</taxon>
        <taxon>Hyphomicrobiales</taxon>
        <taxon>Nitrobacteraceae</taxon>
        <taxon>Bradyrhizobium</taxon>
    </lineage>
</organism>
<evidence type="ECO:0000313" key="3">
    <source>
        <dbReference type="Proteomes" id="UP000190675"/>
    </source>
</evidence>
<protein>
    <submittedName>
        <fullName evidence="2">Uncharacterized protein</fullName>
    </submittedName>
</protein>
<dbReference type="RefSeq" id="WP_276328855.1">
    <property type="nucleotide sequence ID" value="NZ_LT670818.1"/>
</dbReference>
<evidence type="ECO:0000313" key="2">
    <source>
        <dbReference type="EMBL" id="SHG77767.1"/>
    </source>
</evidence>
<keyword evidence="1" id="KW-0472">Membrane</keyword>
<feature type="transmembrane region" description="Helical" evidence="1">
    <location>
        <begin position="12"/>
        <end position="32"/>
    </location>
</feature>
<dbReference type="AlphaFoldDB" id="A0A1M5MKP1"/>
<proteinExistence type="predicted"/>
<gene>
    <name evidence="2" type="ORF">SAMN05444169_4080</name>
</gene>
<dbReference type="Proteomes" id="UP000190675">
    <property type="component" value="Chromosome I"/>
</dbReference>
<keyword evidence="1" id="KW-1133">Transmembrane helix</keyword>